<proteinExistence type="predicted"/>
<sequence>MRLNSPKEIIFQLLFIPPCSPGTWVNMTITYDFVASNEIIILQNAIEENGKIDTMRVGLYNMTSIDVPPPPFDFTAVAISLDSINASWTPVNVTIDGNLTVQGYTVFYRKYQDPNSQWNWTSCQNTTYLVIDRLDPYTTYILRVLAFHSMGNGISSYAVVERTFEGTPPEEPKNLTCTSDSSSSVTLYWSRVMEWRGFKRSYTAIYKLFTVNESFSYVTFSTNDVTGKISNLKVFSKYELYLTADTNAGSGPQAWCVFTTLGTVPSVGPLIIGWYLDQYRPSEAVIRWNPIPDNYTNGKLLYYKISYGISRSGKVFFPPKMTDVWVDQYTTGYVIKNLSVNAEYTVYIAGETIMGAGNRSDTIFIESCKCPTNIYTAWYKDDKDRSLIYGNDQNITGGIMYDFLKDMTASICSSCPGLISGAVSYNLYWDRTKDGHSPQRSSHDDLKKLVDNNVHFSLPINGKASVVTFQSKFKYVQIVSSPGVAFIVRDASADFNKSKAVATAIFYCWPAVIIIFLFSTISGTFMWILDRKINKIEFPNESFIRGILHGTYWAFISMTTIGYGDKTPRSTPAKIAAIFWLLTGPITNAIVIGAITTSLTSVKLSSDPILYGSKIGAIYNTCEYALGVRRNAKMDTTGYLFKNIESLLNALESKVLDGILLDSLKVVSVIESFQKRNFKIVKIIPEQCGWGVVLSSDIIKVEEEIRSYVNAQAQMMKKLVDNITKSIQVGKKVYTLDTGLIDPKSKISQGIYYYGSIVILCAIILGFTFEISCARLKKQKLQPYSANEVLEVKLSKFVRKFCNHLRINIEMQIQKDDAEISAFFQQKGYSLGLGWLRYLTEDEEILKKQMKYQEIMSIDLNQSKSDFNVWSKLKDGARVLHRKEYNIF</sequence>
<dbReference type="PANTHER" id="PTHR13817:SF166">
    <property type="entry name" value="NEURONAL IGCAM-RELATED"/>
    <property type="match status" value="1"/>
</dbReference>
<dbReference type="InterPro" id="IPR013099">
    <property type="entry name" value="K_chnl_dom"/>
</dbReference>
<dbReference type="PROSITE" id="PS50853">
    <property type="entry name" value="FN3"/>
    <property type="match status" value="3"/>
</dbReference>
<organism evidence="4 5">
    <name type="scientific">Hydra vulgaris</name>
    <name type="common">Hydra</name>
    <name type="synonym">Hydra attenuata</name>
    <dbReference type="NCBI Taxonomy" id="6087"/>
    <lineage>
        <taxon>Eukaryota</taxon>
        <taxon>Metazoa</taxon>
        <taxon>Cnidaria</taxon>
        <taxon>Hydrozoa</taxon>
        <taxon>Hydroidolina</taxon>
        <taxon>Anthoathecata</taxon>
        <taxon>Aplanulata</taxon>
        <taxon>Hydridae</taxon>
        <taxon>Hydra</taxon>
    </lineage>
</organism>
<protein>
    <submittedName>
        <fullName evidence="5">Uncharacterized protein LOC101238206 isoform X2</fullName>
    </submittedName>
</protein>
<keyword evidence="2" id="KW-0812">Transmembrane</keyword>
<keyword evidence="4" id="KW-1185">Reference proteome</keyword>
<feature type="domain" description="Fibronectin type-III" evidence="3">
    <location>
        <begin position="268"/>
        <end position="370"/>
    </location>
</feature>
<reference evidence="5" key="1">
    <citation type="submission" date="2025-08" db="UniProtKB">
        <authorList>
            <consortium name="RefSeq"/>
        </authorList>
    </citation>
    <scope>IDENTIFICATION</scope>
</reference>
<gene>
    <name evidence="5" type="primary">LOC101238206</name>
</gene>
<dbReference type="InterPro" id="IPR013783">
    <property type="entry name" value="Ig-like_fold"/>
</dbReference>
<evidence type="ECO:0000256" key="1">
    <source>
        <dbReference type="ARBA" id="ARBA00022737"/>
    </source>
</evidence>
<evidence type="ECO:0000313" key="4">
    <source>
        <dbReference type="Proteomes" id="UP001652625"/>
    </source>
</evidence>
<feature type="domain" description="Fibronectin type-III" evidence="3">
    <location>
        <begin position="171"/>
        <end position="266"/>
    </location>
</feature>
<dbReference type="InterPro" id="IPR003961">
    <property type="entry name" value="FN3_dom"/>
</dbReference>
<dbReference type="InterPro" id="IPR036116">
    <property type="entry name" value="FN3_sf"/>
</dbReference>
<feature type="transmembrane region" description="Helical" evidence="2">
    <location>
        <begin position="542"/>
        <end position="563"/>
    </location>
</feature>
<name>A0ABM4CZF0_HYDVU</name>
<evidence type="ECO:0000259" key="3">
    <source>
        <dbReference type="PROSITE" id="PS50853"/>
    </source>
</evidence>
<feature type="transmembrane region" description="Helical" evidence="2">
    <location>
        <begin position="575"/>
        <end position="595"/>
    </location>
</feature>
<dbReference type="GeneID" id="101238206"/>
<dbReference type="Gene3D" id="2.60.40.10">
    <property type="entry name" value="Immunoglobulins"/>
    <property type="match status" value="3"/>
</dbReference>
<keyword evidence="1" id="KW-0677">Repeat</keyword>
<keyword evidence="2" id="KW-0472">Membrane</keyword>
<dbReference type="CDD" id="cd00063">
    <property type="entry name" value="FN3"/>
    <property type="match status" value="3"/>
</dbReference>
<keyword evidence="2" id="KW-1133">Transmembrane helix</keyword>
<feature type="transmembrane region" description="Helical" evidence="2">
    <location>
        <begin position="751"/>
        <end position="769"/>
    </location>
</feature>
<accession>A0ABM4CZF0</accession>
<dbReference type="SUPFAM" id="SSF81324">
    <property type="entry name" value="Voltage-gated potassium channels"/>
    <property type="match status" value="1"/>
</dbReference>
<dbReference type="Pfam" id="PF00041">
    <property type="entry name" value="fn3"/>
    <property type="match status" value="1"/>
</dbReference>
<dbReference type="Proteomes" id="UP001652625">
    <property type="component" value="Chromosome 12"/>
</dbReference>
<feature type="domain" description="Fibronectin type-III" evidence="3">
    <location>
        <begin position="70"/>
        <end position="170"/>
    </location>
</feature>
<evidence type="ECO:0000256" key="2">
    <source>
        <dbReference type="SAM" id="Phobius"/>
    </source>
</evidence>
<dbReference type="SMART" id="SM00060">
    <property type="entry name" value="FN3"/>
    <property type="match status" value="3"/>
</dbReference>
<dbReference type="RefSeq" id="XP_065667347.1">
    <property type="nucleotide sequence ID" value="XM_065811275.1"/>
</dbReference>
<dbReference type="Pfam" id="PF07885">
    <property type="entry name" value="Ion_trans_2"/>
    <property type="match status" value="1"/>
</dbReference>
<dbReference type="InterPro" id="IPR050964">
    <property type="entry name" value="Striated_Muscle_Regulatory"/>
</dbReference>
<dbReference type="PANTHER" id="PTHR13817">
    <property type="entry name" value="TITIN"/>
    <property type="match status" value="1"/>
</dbReference>
<evidence type="ECO:0000313" key="5">
    <source>
        <dbReference type="RefSeq" id="XP_065667347.1"/>
    </source>
</evidence>
<feature type="transmembrane region" description="Helical" evidence="2">
    <location>
        <begin position="504"/>
        <end position="530"/>
    </location>
</feature>
<dbReference type="Gene3D" id="1.10.287.70">
    <property type="match status" value="1"/>
</dbReference>
<dbReference type="SUPFAM" id="SSF49265">
    <property type="entry name" value="Fibronectin type III"/>
    <property type="match status" value="2"/>
</dbReference>